<evidence type="ECO:0000256" key="5">
    <source>
        <dbReference type="PROSITE-ProRule" id="PRU01248"/>
    </source>
</evidence>
<dbReference type="PATRIC" id="fig|45056.6.peg.15"/>
<feature type="domain" description="Tyr recombinase" evidence="6">
    <location>
        <begin position="171"/>
        <end position="344"/>
    </location>
</feature>
<dbReference type="EMBL" id="LNKA01000001">
    <property type="protein sequence ID" value="KTC65357.1"/>
    <property type="molecule type" value="Genomic_DNA"/>
</dbReference>
<dbReference type="InterPro" id="IPR010998">
    <property type="entry name" value="Integrase_recombinase_N"/>
</dbReference>
<gene>
    <name evidence="9" type="primary">xerC</name>
    <name evidence="8" type="ORF">Lade_0015</name>
    <name evidence="9" type="ORF">NCTC12735_00441</name>
</gene>
<keyword evidence="2" id="KW-0229">DNA integration</keyword>
<dbReference type="OrthoDB" id="9057547at2"/>
<evidence type="ECO:0000256" key="2">
    <source>
        <dbReference type="ARBA" id="ARBA00022908"/>
    </source>
</evidence>
<evidence type="ECO:0000256" key="4">
    <source>
        <dbReference type="ARBA" id="ARBA00023172"/>
    </source>
</evidence>
<protein>
    <submittedName>
        <fullName evidence="8">Phage integrase</fullName>
    </submittedName>
</protein>
<keyword evidence="4" id="KW-0233">DNA recombination</keyword>
<dbReference type="PANTHER" id="PTHR30349">
    <property type="entry name" value="PHAGE INTEGRASE-RELATED"/>
    <property type="match status" value="1"/>
</dbReference>
<dbReference type="GO" id="GO:0006310">
    <property type="term" value="P:DNA recombination"/>
    <property type="evidence" value="ECO:0007669"/>
    <property type="project" value="UniProtKB-KW"/>
</dbReference>
<dbReference type="SUPFAM" id="SSF56349">
    <property type="entry name" value="DNA breaking-rejoining enzymes"/>
    <property type="match status" value="1"/>
</dbReference>
<evidence type="ECO:0000313" key="11">
    <source>
        <dbReference type="Proteomes" id="UP000281170"/>
    </source>
</evidence>
<organism evidence="8 10">
    <name type="scientific">Legionella adelaidensis</name>
    <dbReference type="NCBI Taxonomy" id="45056"/>
    <lineage>
        <taxon>Bacteria</taxon>
        <taxon>Pseudomonadati</taxon>
        <taxon>Pseudomonadota</taxon>
        <taxon>Gammaproteobacteria</taxon>
        <taxon>Legionellales</taxon>
        <taxon>Legionellaceae</taxon>
        <taxon>Legionella</taxon>
    </lineage>
</organism>
<evidence type="ECO:0000259" key="7">
    <source>
        <dbReference type="PROSITE" id="PS51900"/>
    </source>
</evidence>
<sequence length="355" mass="41189">MATIEQRMTKEGKCTYRVKVRLKGFPTQQATFDRKTDARRWAQQTETAIREGRHFKTTEAKRRTLSEVVERYIKEVIPSKPKNSKNTVLHLRWWQEELGLYSLADISPALIAEKRDKLSSGITTRNKLRSPSTVVRYMAALSHAFTMAVKEWGWIDDSPMRRVTKPKEARGRVRFLSDDERNRLLNECKKSESQYLYITVVLALSTGARKMELMGLRWKDIDFDRQVIILHETKNGERRILPLTGHALELIKKLSKVRILNCDFVFPNHQLTKPIDLRTPFENAVKRAGINDFRWHDLRHSCASYLAMNNASLAEIAEILGHKTLQMVKRYAHLSDAHTSKVVANMNDKIFNNTI</sequence>
<keyword evidence="9" id="KW-0614">Plasmid</keyword>
<dbReference type="GO" id="GO:0015074">
    <property type="term" value="P:DNA integration"/>
    <property type="evidence" value="ECO:0007669"/>
    <property type="project" value="UniProtKB-KW"/>
</dbReference>
<dbReference type="STRING" id="45056.Lade_0015"/>
<comment type="similarity">
    <text evidence="1">Belongs to the 'phage' integrase family.</text>
</comment>
<dbReference type="KEGG" id="ladl:NCTC12735_00441"/>
<dbReference type="Proteomes" id="UP000054859">
    <property type="component" value="Unassembled WGS sequence"/>
</dbReference>
<evidence type="ECO:0000313" key="8">
    <source>
        <dbReference type="EMBL" id="KTC65357.1"/>
    </source>
</evidence>
<evidence type="ECO:0000256" key="3">
    <source>
        <dbReference type="ARBA" id="ARBA00023125"/>
    </source>
</evidence>
<keyword evidence="3 5" id="KW-0238">DNA-binding</keyword>
<dbReference type="InterPro" id="IPR011010">
    <property type="entry name" value="DNA_brk_join_enz"/>
</dbReference>
<dbReference type="PROSITE" id="PS51898">
    <property type="entry name" value="TYR_RECOMBINASE"/>
    <property type="match status" value="1"/>
</dbReference>
<evidence type="ECO:0000259" key="6">
    <source>
        <dbReference type="PROSITE" id="PS51898"/>
    </source>
</evidence>
<dbReference type="Gene3D" id="1.10.443.10">
    <property type="entry name" value="Intergrase catalytic core"/>
    <property type="match status" value="1"/>
</dbReference>
<dbReference type="GO" id="GO:0003677">
    <property type="term" value="F:DNA binding"/>
    <property type="evidence" value="ECO:0007669"/>
    <property type="project" value="UniProtKB-UniRule"/>
</dbReference>
<geneLocation type="plasmid" evidence="9 11">
    <name>9</name>
</geneLocation>
<evidence type="ECO:0000256" key="1">
    <source>
        <dbReference type="ARBA" id="ARBA00008857"/>
    </source>
</evidence>
<evidence type="ECO:0000313" key="9">
    <source>
        <dbReference type="EMBL" id="VEH84821.1"/>
    </source>
</evidence>
<dbReference type="InterPro" id="IPR050090">
    <property type="entry name" value="Tyrosine_recombinase_XerCD"/>
</dbReference>
<reference evidence="9 11" key="2">
    <citation type="submission" date="2018-12" db="EMBL/GenBank/DDBJ databases">
        <authorList>
            <consortium name="Pathogen Informatics"/>
        </authorList>
    </citation>
    <scope>NUCLEOTIDE SEQUENCE [LARGE SCALE GENOMIC DNA]</scope>
    <source>
        <strain evidence="9 11">NCTC12735</strain>
        <plasmid evidence="11">9</plasmid>
    </source>
</reference>
<name>A0A0W0R2T9_9GAMM</name>
<dbReference type="Pfam" id="PF00589">
    <property type="entry name" value="Phage_integrase"/>
    <property type="match status" value="1"/>
</dbReference>
<dbReference type="InterPro" id="IPR013762">
    <property type="entry name" value="Integrase-like_cat_sf"/>
</dbReference>
<dbReference type="PROSITE" id="PS51900">
    <property type="entry name" value="CB"/>
    <property type="match status" value="1"/>
</dbReference>
<dbReference type="EMBL" id="LR134418">
    <property type="protein sequence ID" value="VEH84821.1"/>
    <property type="molecule type" value="Genomic_DNA"/>
</dbReference>
<dbReference type="AlphaFoldDB" id="A0A0W0R2T9"/>
<evidence type="ECO:0000313" key="10">
    <source>
        <dbReference type="Proteomes" id="UP000054859"/>
    </source>
</evidence>
<keyword evidence="10" id="KW-1185">Reference proteome</keyword>
<dbReference type="InterPro" id="IPR044068">
    <property type="entry name" value="CB"/>
</dbReference>
<dbReference type="InterPro" id="IPR002104">
    <property type="entry name" value="Integrase_catalytic"/>
</dbReference>
<accession>A0A0W0R2T9</accession>
<feature type="domain" description="Core-binding (CB)" evidence="7">
    <location>
        <begin position="63"/>
        <end position="149"/>
    </location>
</feature>
<dbReference type="RefSeq" id="WP_058461129.1">
    <property type="nucleotide sequence ID" value="NZ_CAAAHS010000003.1"/>
</dbReference>
<dbReference type="CDD" id="cd00796">
    <property type="entry name" value="INT_Rci_Hp1_C"/>
    <property type="match status" value="1"/>
</dbReference>
<dbReference type="Proteomes" id="UP000281170">
    <property type="component" value="Plasmid 9"/>
</dbReference>
<dbReference type="PANTHER" id="PTHR30349:SF64">
    <property type="entry name" value="PROPHAGE INTEGRASE INTD-RELATED"/>
    <property type="match status" value="1"/>
</dbReference>
<reference evidence="8 10" key="1">
    <citation type="submission" date="2015-11" db="EMBL/GenBank/DDBJ databases">
        <title>Identification of large and diverse effector repertoires of 38 Legionella species.</title>
        <authorList>
            <person name="Burstein D."/>
            <person name="Amaro F."/>
            <person name="Zusman T."/>
            <person name="Lifshitz Z."/>
            <person name="Cohen O."/>
            <person name="Gilbert J.A."/>
            <person name="Pupko T."/>
            <person name="Shuman H.A."/>
            <person name="Segal G."/>
        </authorList>
    </citation>
    <scope>NUCLEOTIDE SEQUENCE [LARGE SCALE GENOMIC DNA]</scope>
    <source>
        <strain evidence="8 10">1762-AUS-E</strain>
    </source>
</reference>
<dbReference type="Gene3D" id="1.10.150.130">
    <property type="match status" value="1"/>
</dbReference>
<proteinExistence type="inferred from homology"/>